<organism evidence="1 2">
    <name type="scientific">Halocatena pleomorpha</name>
    <dbReference type="NCBI Taxonomy" id="1785090"/>
    <lineage>
        <taxon>Archaea</taxon>
        <taxon>Methanobacteriati</taxon>
        <taxon>Methanobacteriota</taxon>
        <taxon>Stenosarchaea group</taxon>
        <taxon>Halobacteria</taxon>
        <taxon>Halobacteriales</taxon>
        <taxon>Natronomonadaceae</taxon>
        <taxon>Halocatena</taxon>
    </lineage>
</organism>
<name>A0A3P3R984_9EURY</name>
<sequence>MSGLTAELRRELESHLSASAITSLEAGELALFVMEPECAFFRFDSGTYERADVYFSMPIDNSPHPQHLKDKAFATQVELTTAADIHARLRELDQIYVCDVAVGFNDPSAATQSE</sequence>
<proteinExistence type="predicted"/>
<evidence type="ECO:0000313" key="1">
    <source>
        <dbReference type="EMBL" id="RRJ29489.1"/>
    </source>
</evidence>
<comment type="caution">
    <text evidence="1">The sequence shown here is derived from an EMBL/GenBank/DDBJ whole genome shotgun (WGS) entry which is preliminary data.</text>
</comment>
<evidence type="ECO:0000313" key="2">
    <source>
        <dbReference type="Proteomes" id="UP000282322"/>
    </source>
</evidence>
<protein>
    <submittedName>
        <fullName evidence="1">Uncharacterized protein</fullName>
    </submittedName>
</protein>
<keyword evidence="2" id="KW-1185">Reference proteome</keyword>
<dbReference type="Proteomes" id="UP000282322">
    <property type="component" value="Unassembled WGS sequence"/>
</dbReference>
<reference evidence="1 2" key="1">
    <citation type="submission" date="2018-11" db="EMBL/GenBank/DDBJ databases">
        <title>Taxonoimc description of Halomarina strain SPP-AMP-1.</title>
        <authorList>
            <person name="Pal Y."/>
            <person name="Srinivasana K."/>
            <person name="Verma A."/>
            <person name="Kumar P."/>
        </authorList>
    </citation>
    <scope>NUCLEOTIDE SEQUENCE [LARGE SCALE GENOMIC DNA]</scope>
    <source>
        <strain evidence="1 2">SPP-AMP-1</strain>
    </source>
</reference>
<accession>A0A3P3R984</accession>
<gene>
    <name evidence="1" type="ORF">EIK79_12680</name>
</gene>
<dbReference type="RefSeq" id="WP_124955478.1">
    <property type="nucleotide sequence ID" value="NZ_RRCH01000028.1"/>
</dbReference>
<dbReference type="EMBL" id="RRCH01000028">
    <property type="protein sequence ID" value="RRJ29489.1"/>
    <property type="molecule type" value="Genomic_DNA"/>
</dbReference>
<dbReference type="AlphaFoldDB" id="A0A3P3R984"/>